<protein>
    <submittedName>
        <fullName evidence="1">Uncharacterized protein</fullName>
    </submittedName>
</protein>
<accession>A0ABQ5DTQ6</accession>
<dbReference type="Proteomes" id="UP001151760">
    <property type="component" value="Unassembled WGS sequence"/>
</dbReference>
<dbReference type="EMBL" id="BQNB010015658">
    <property type="protein sequence ID" value="GJT42590.1"/>
    <property type="molecule type" value="Genomic_DNA"/>
</dbReference>
<gene>
    <name evidence="1" type="ORF">Tco_0951305</name>
</gene>
<name>A0ABQ5DTQ6_9ASTR</name>
<reference evidence="1" key="2">
    <citation type="submission" date="2022-01" db="EMBL/GenBank/DDBJ databases">
        <authorList>
            <person name="Yamashiro T."/>
            <person name="Shiraishi A."/>
            <person name="Satake H."/>
            <person name="Nakayama K."/>
        </authorList>
    </citation>
    <scope>NUCLEOTIDE SEQUENCE</scope>
</reference>
<proteinExistence type="predicted"/>
<reference evidence="1" key="1">
    <citation type="journal article" date="2022" name="Int. J. Mol. Sci.">
        <title>Draft Genome of Tanacetum Coccineum: Genomic Comparison of Closely Related Tanacetum-Family Plants.</title>
        <authorList>
            <person name="Yamashiro T."/>
            <person name="Shiraishi A."/>
            <person name="Nakayama K."/>
            <person name="Satake H."/>
        </authorList>
    </citation>
    <scope>NUCLEOTIDE SEQUENCE</scope>
</reference>
<organism evidence="1 2">
    <name type="scientific">Tanacetum coccineum</name>
    <dbReference type="NCBI Taxonomy" id="301880"/>
    <lineage>
        <taxon>Eukaryota</taxon>
        <taxon>Viridiplantae</taxon>
        <taxon>Streptophyta</taxon>
        <taxon>Embryophyta</taxon>
        <taxon>Tracheophyta</taxon>
        <taxon>Spermatophyta</taxon>
        <taxon>Magnoliopsida</taxon>
        <taxon>eudicotyledons</taxon>
        <taxon>Gunneridae</taxon>
        <taxon>Pentapetalae</taxon>
        <taxon>asterids</taxon>
        <taxon>campanulids</taxon>
        <taxon>Asterales</taxon>
        <taxon>Asteraceae</taxon>
        <taxon>Asteroideae</taxon>
        <taxon>Anthemideae</taxon>
        <taxon>Anthemidinae</taxon>
        <taxon>Tanacetum</taxon>
    </lineage>
</organism>
<evidence type="ECO:0000313" key="1">
    <source>
        <dbReference type="EMBL" id="GJT42590.1"/>
    </source>
</evidence>
<keyword evidence="2" id="KW-1185">Reference proteome</keyword>
<comment type="caution">
    <text evidence="1">The sequence shown here is derived from an EMBL/GenBank/DDBJ whole genome shotgun (WGS) entry which is preliminary data.</text>
</comment>
<evidence type="ECO:0000313" key="2">
    <source>
        <dbReference type="Proteomes" id="UP001151760"/>
    </source>
</evidence>
<sequence length="136" mass="15650">MVSPLNPMRCVVNQCRSMFIFLAEKPKGGKEITKSRLLISGRSLTKQCSYRISEDAPPSTYISVHEVSSYFSFDDHWSFPFRPSSLKVDRRITVSDEKLWAALHCLCCMYAPYLRRIHSTCLDPFFPQELPLVAEP</sequence>